<evidence type="ECO:0000313" key="2">
    <source>
        <dbReference type="EMBL" id="MFC6904766.1"/>
    </source>
</evidence>
<dbReference type="AlphaFoldDB" id="A0ABD5V1P3"/>
<gene>
    <name evidence="2" type="ORF">ACFQGH_06085</name>
</gene>
<dbReference type="EMBL" id="JBHSXQ010000002">
    <property type="protein sequence ID" value="MFC6904766.1"/>
    <property type="molecule type" value="Genomic_DNA"/>
</dbReference>
<evidence type="ECO:0000256" key="1">
    <source>
        <dbReference type="SAM" id="MobiDB-lite"/>
    </source>
</evidence>
<dbReference type="Proteomes" id="UP001596312">
    <property type="component" value="Unassembled WGS sequence"/>
</dbReference>
<accession>A0ABD5V1P3</accession>
<name>A0ABD5V1P3_9EURY</name>
<comment type="caution">
    <text evidence="2">The sequence shown here is derived from an EMBL/GenBank/DDBJ whole genome shotgun (WGS) entry which is preliminary data.</text>
</comment>
<feature type="region of interest" description="Disordered" evidence="1">
    <location>
        <begin position="1"/>
        <end position="22"/>
    </location>
</feature>
<proteinExistence type="predicted"/>
<sequence length="45" mass="5442">MATDERGVDSDDHPSQQENRRRLVRFLARKDIDDHEELYEELARE</sequence>
<organism evidence="2 3">
    <name type="scientific">Halalkalicoccus tibetensis</name>
    <dbReference type="NCBI Taxonomy" id="175632"/>
    <lineage>
        <taxon>Archaea</taxon>
        <taxon>Methanobacteriati</taxon>
        <taxon>Methanobacteriota</taxon>
        <taxon>Stenosarchaea group</taxon>
        <taxon>Halobacteria</taxon>
        <taxon>Halobacteriales</taxon>
        <taxon>Halococcaceae</taxon>
        <taxon>Halalkalicoccus</taxon>
    </lineage>
</organism>
<keyword evidence="3" id="KW-1185">Reference proteome</keyword>
<feature type="compositionally biased region" description="Basic and acidic residues" evidence="1">
    <location>
        <begin position="1"/>
        <end position="21"/>
    </location>
</feature>
<dbReference type="RefSeq" id="WP_340603280.1">
    <property type="nucleotide sequence ID" value="NZ_JBBMXV010000002.1"/>
</dbReference>
<reference evidence="2 3" key="1">
    <citation type="journal article" date="2019" name="Int. J. Syst. Evol. Microbiol.">
        <title>The Global Catalogue of Microorganisms (GCM) 10K type strain sequencing project: providing services to taxonomists for standard genome sequencing and annotation.</title>
        <authorList>
            <consortium name="The Broad Institute Genomics Platform"/>
            <consortium name="The Broad Institute Genome Sequencing Center for Infectious Disease"/>
            <person name="Wu L."/>
            <person name="Ma J."/>
        </authorList>
    </citation>
    <scope>NUCLEOTIDE SEQUENCE [LARGE SCALE GENOMIC DNA]</scope>
    <source>
        <strain evidence="2 3">CGMCC 1.3240</strain>
    </source>
</reference>
<protein>
    <submittedName>
        <fullName evidence="2">Uncharacterized protein</fullName>
    </submittedName>
</protein>
<evidence type="ECO:0000313" key="3">
    <source>
        <dbReference type="Proteomes" id="UP001596312"/>
    </source>
</evidence>